<evidence type="ECO:0000313" key="1">
    <source>
        <dbReference type="EMBL" id="GFR60213.1"/>
    </source>
</evidence>
<evidence type="ECO:0000313" key="2">
    <source>
        <dbReference type="Proteomes" id="UP000762676"/>
    </source>
</evidence>
<proteinExistence type="predicted"/>
<name>A0AAV4EI96_9GAST</name>
<dbReference type="Proteomes" id="UP000762676">
    <property type="component" value="Unassembled WGS sequence"/>
</dbReference>
<protein>
    <submittedName>
        <fullName evidence="1">Uncharacterized protein</fullName>
    </submittedName>
</protein>
<comment type="caution">
    <text evidence="1">The sequence shown here is derived from an EMBL/GenBank/DDBJ whole genome shotgun (WGS) entry which is preliminary data.</text>
</comment>
<reference evidence="1 2" key="1">
    <citation type="journal article" date="2021" name="Elife">
        <title>Chloroplast acquisition without the gene transfer in kleptoplastic sea slugs, Plakobranchus ocellatus.</title>
        <authorList>
            <person name="Maeda T."/>
            <person name="Takahashi S."/>
            <person name="Yoshida T."/>
            <person name="Shimamura S."/>
            <person name="Takaki Y."/>
            <person name="Nagai Y."/>
            <person name="Toyoda A."/>
            <person name="Suzuki Y."/>
            <person name="Arimoto A."/>
            <person name="Ishii H."/>
            <person name="Satoh N."/>
            <person name="Nishiyama T."/>
            <person name="Hasebe M."/>
            <person name="Maruyama T."/>
            <person name="Minagawa J."/>
            <person name="Obokata J."/>
            <person name="Shigenobu S."/>
        </authorList>
    </citation>
    <scope>NUCLEOTIDE SEQUENCE [LARGE SCALE GENOMIC DNA]</scope>
</reference>
<dbReference type="AlphaFoldDB" id="A0AAV4EI96"/>
<sequence>MAFETEGDLVGELKKFAHLDLDFCGMGVFSLLSRWKKMHRSPYVEKQTKSDTLIWLICPSGTVFCCPSRCPETLVRFLELQLDLARSAVSTAYGYSAWPGSFLVT</sequence>
<gene>
    <name evidence="1" type="ORF">ElyMa_001816300</name>
</gene>
<organism evidence="1 2">
    <name type="scientific">Elysia marginata</name>
    <dbReference type="NCBI Taxonomy" id="1093978"/>
    <lineage>
        <taxon>Eukaryota</taxon>
        <taxon>Metazoa</taxon>
        <taxon>Spiralia</taxon>
        <taxon>Lophotrochozoa</taxon>
        <taxon>Mollusca</taxon>
        <taxon>Gastropoda</taxon>
        <taxon>Heterobranchia</taxon>
        <taxon>Euthyneura</taxon>
        <taxon>Panpulmonata</taxon>
        <taxon>Sacoglossa</taxon>
        <taxon>Placobranchoidea</taxon>
        <taxon>Plakobranchidae</taxon>
        <taxon>Elysia</taxon>
    </lineage>
</organism>
<keyword evidence="2" id="KW-1185">Reference proteome</keyword>
<accession>A0AAV4EI96</accession>
<dbReference type="EMBL" id="BMAT01003668">
    <property type="protein sequence ID" value="GFR60213.1"/>
    <property type="molecule type" value="Genomic_DNA"/>
</dbReference>